<dbReference type="Proteomes" id="UP001224533">
    <property type="component" value="Chromosome"/>
</dbReference>
<dbReference type="EMBL" id="CP007646">
    <property type="protein sequence ID" value="AIR10778.1"/>
    <property type="molecule type" value="Genomic_DNA"/>
</dbReference>
<evidence type="ECO:0000313" key="13">
    <source>
        <dbReference type="EMBL" id="OQR25276.1"/>
    </source>
</evidence>
<evidence type="ECO:0000313" key="7">
    <source>
        <dbReference type="EMBL" id="MSE04955.1"/>
    </source>
</evidence>
<reference evidence="17 28" key="9">
    <citation type="submission" date="2018-05" db="EMBL/GenBank/DDBJ databases">
        <title>Lactobacillus salivarius genome sequencing and assembly.</title>
        <authorList>
            <person name="Audisio C."/>
            <person name="Albarracin L."/>
            <person name="Torres M.J."/>
            <person name="Hebert E.M."/>
            <person name="Saavedra L."/>
        </authorList>
    </citation>
    <scope>NUCLEOTIDE SEQUENCE [LARGE SCALE GENOMIC DNA]</scope>
    <source>
        <strain evidence="17 28">A3iob</strain>
    </source>
</reference>
<dbReference type="Proteomes" id="UP000245607">
    <property type="component" value="Unassembled WGS sequence"/>
</dbReference>
<reference evidence="16 27" key="8">
    <citation type="journal article" date="2018" name="Genome Announc.">
        <title>Fifty-Six Draft Genome Sequences of 10 Lactobacillus Species from 22 Commercial Dietary Supplements.</title>
        <authorList>
            <person name="Gangiredla J."/>
            <person name="Barnaba T.J."/>
            <person name="Mammel M.K."/>
            <person name="Lacher D.W."/>
            <person name="Elkins C.A."/>
            <person name="Lampel K.A."/>
            <person name="Whitehouse C.A."/>
            <person name="Tartera C."/>
        </authorList>
    </citation>
    <scope>NUCLEOTIDE SEQUENCE [LARGE SCALE GENOMIC DNA]</scope>
    <source>
        <strain evidence="16 27">DS11_12</strain>
    </source>
</reference>
<reference evidence="19" key="15">
    <citation type="submission" date="2023-04" db="EMBL/GenBank/DDBJ databases">
        <title>Four porcine-derived lactic acid bacteria strains analyses and their evaluation as potential probiotics based on genomics.</title>
        <authorList>
            <person name="Niu D."/>
        </authorList>
    </citation>
    <scope>NUCLEOTIDE SEQUENCE</scope>
    <source>
        <strain evidence="19">ZSA5</strain>
    </source>
</reference>
<reference evidence="2 20" key="1">
    <citation type="journal article" date="2014" name="BMC Genomics">
        <title>Unusual genome complexity in Lactobacillus salivarius JCM1046.</title>
        <authorList>
            <person name="Raftis E.J."/>
            <person name="Forde B.M."/>
            <person name="Claesson M.J."/>
            <person name="O'Toole P.W."/>
        </authorList>
    </citation>
    <scope>NUCLEOTIDE SEQUENCE [LARGE SCALE GENOMIC DNA]</scope>
    <source>
        <strain evidence="2 20">JCM1046</strain>
    </source>
</reference>
<dbReference type="EMBL" id="VSTR01000002">
    <property type="protein sequence ID" value="MYY72733.1"/>
    <property type="molecule type" value="Genomic_DNA"/>
</dbReference>
<reference evidence="18 34" key="14">
    <citation type="submission" date="2022-12" db="EMBL/GenBank/DDBJ databases">
        <title>Assessment of beneficial effects and identification of host adaptation-associated genes of Ligilactobacillus salivarius isolated from Meles meles.</title>
        <authorList>
            <person name="Wang Y."/>
        </authorList>
    </citation>
    <scope>NUCLEOTIDE SEQUENCE [LARGE SCALE GENOMIC DNA]</scope>
    <source>
        <strain evidence="18 34">S35</strain>
    </source>
</reference>
<reference evidence="29 30" key="10">
    <citation type="submission" date="2019-11" db="EMBL/GenBank/DDBJ databases">
        <title>Draft Genome Sequence of Plant Growth-Promoting Rhizosphere-Associated Bacteria.</title>
        <authorList>
            <person name="Vasilyev I.Y."/>
            <person name="Radchenko V."/>
            <person name="Ilnitskaya E.V."/>
        </authorList>
    </citation>
    <scope>NUCLEOTIDE SEQUENCE [LARGE SCALE GENOMIC DNA]</scope>
    <source>
        <strain evidence="8 30">VRA_01-1sq_f</strain>
        <strain evidence="7 29">VRA_1sq_f</strain>
    </source>
</reference>
<accession>A0A089QG25</accession>
<dbReference type="EMBL" id="QAGV01000002">
    <property type="protein sequence ID" value="PTR97444.1"/>
    <property type="molecule type" value="Genomic_DNA"/>
</dbReference>
<sequence>MGNKLDIQHEYEEAEKKASELKDVCEKINNSARGRHLLEEYEKKHKEAEAEKEQLGIILDAIQAAED</sequence>
<proteinExistence type="predicted"/>
<dbReference type="Proteomes" id="UP000196255">
    <property type="component" value="Unassembled WGS sequence"/>
</dbReference>
<reference evidence="5" key="12">
    <citation type="journal article" date="2021" name="PeerJ">
        <title>Extensive microbial diversity within the chicken gut microbiome revealed by metagenomics and culture.</title>
        <authorList>
            <person name="Gilroy R."/>
            <person name="Ravi A."/>
            <person name="Getino M."/>
            <person name="Pursley I."/>
            <person name="Horton D.L."/>
            <person name="Alikhan N.F."/>
            <person name="Baker D."/>
            <person name="Gharbi K."/>
            <person name="Hall N."/>
            <person name="Watson M."/>
            <person name="Adriaenssens E.M."/>
            <person name="Foster-Nyarko E."/>
            <person name="Jarju S."/>
            <person name="Secka A."/>
            <person name="Antonio M."/>
            <person name="Oren A."/>
            <person name="Chaudhuri R.R."/>
            <person name="La Ragione R."/>
            <person name="Hildebrand F."/>
            <person name="Pallen M.J."/>
        </authorList>
    </citation>
    <scope>NUCLEOTIDE SEQUENCE</scope>
    <source>
        <strain evidence="5">CHK189-29639</strain>
    </source>
</reference>
<reference evidence="25" key="6">
    <citation type="submission" date="2017-04" db="EMBL/GenBank/DDBJ databases">
        <title>Function of individual gut microbiota members based on whole genome sequencing of pure cultures obtained from chicken caecum.</title>
        <authorList>
            <person name="Medvecky M."/>
            <person name="Cejkova D."/>
            <person name="Polansky O."/>
            <person name="Karasova D."/>
            <person name="Kubasova T."/>
            <person name="Cizek A."/>
            <person name="Rychlik I."/>
        </authorList>
    </citation>
    <scope>NUCLEOTIDE SEQUENCE [LARGE SCALE GENOMIC DNA]</scope>
    <source>
        <strain evidence="25">An84</strain>
    </source>
</reference>
<dbReference type="EMBL" id="CP123971">
    <property type="protein sequence ID" value="WII27980.1"/>
    <property type="molecule type" value="Genomic_DNA"/>
</dbReference>
<evidence type="ECO:0000313" key="30">
    <source>
        <dbReference type="Proteomes" id="UP000467635"/>
    </source>
</evidence>
<evidence type="ECO:0000313" key="14">
    <source>
        <dbReference type="EMBL" id="OUN19436.1"/>
    </source>
</evidence>
<dbReference type="Proteomes" id="UP000195378">
    <property type="component" value="Chromosome"/>
</dbReference>
<evidence type="ECO:0000313" key="2">
    <source>
        <dbReference type="EMBL" id="AIR10778.1"/>
    </source>
</evidence>
<evidence type="ECO:0000313" key="23">
    <source>
        <dbReference type="Proteomes" id="UP000192638"/>
    </source>
</evidence>
<dbReference type="EMBL" id="CP114509">
    <property type="protein sequence ID" value="WHS18294.1"/>
    <property type="molecule type" value="Genomic_DNA"/>
</dbReference>
<dbReference type="Proteomes" id="UP000470980">
    <property type="component" value="Unassembled WGS sequence"/>
</dbReference>
<dbReference type="GeneID" id="89465858"/>
<evidence type="ECO:0000313" key="29">
    <source>
        <dbReference type="Proteomes" id="UP000437575"/>
    </source>
</evidence>
<evidence type="ECO:0000313" key="28">
    <source>
        <dbReference type="Proteomes" id="UP000245607"/>
    </source>
</evidence>
<evidence type="ECO:0000313" key="20">
    <source>
        <dbReference type="Proteomes" id="UP000029488"/>
    </source>
</evidence>
<keyword evidence="1" id="KW-0175">Coiled coil</keyword>
<dbReference type="EMBL" id="LXZO01000105">
    <property type="protein sequence ID" value="PAY45439.1"/>
    <property type="molecule type" value="Genomic_DNA"/>
</dbReference>
<dbReference type="EMBL" id="NBEY01000044">
    <property type="protein sequence ID" value="OQR25276.1"/>
    <property type="molecule type" value="Genomic_DNA"/>
</dbReference>
<dbReference type="Proteomes" id="UP000192353">
    <property type="component" value="Unassembled WGS sequence"/>
</dbReference>
<dbReference type="Proteomes" id="UP000029488">
    <property type="component" value="Chromosome"/>
</dbReference>
<dbReference type="Proteomes" id="UP000244552">
    <property type="component" value="Unassembled WGS sequence"/>
</dbReference>
<evidence type="ECO:0000313" key="10">
    <source>
        <dbReference type="EMBL" id="MYY72733.1"/>
    </source>
</evidence>
<dbReference type="Proteomes" id="UP000759256">
    <property type="component" value="Unassembled WGS sequence"/>
</dbReference>
<dbReference type="EMBL" id="VSUB01000004">
    <property type="protein sequence ID" value="MYY64807.1"/>
    <property type="molecule type" value="Genomic_DNA"/>
</dbReference>
<dbReference type="EMBL" id="VSTU01000001">
    <property type="protein sequence ID" value="MYZ65495.1"/>
    <property type="molecule type" value="Genomic_DNA"/>
</dbReference>
<dbReference type="Proteomes" id="UP000467635">
    <property type="component" value="Unassembled WGS sequence"/>
</dbReference>
<evidence type="ECO:0000313" key="17">
    <source>
        <dbReference type="EMBL" id="PWG53341.1"/>
    </source>
</evidence>
<evidence type="ECO:0000313" key="15">
    <source>
        <dbReference type="EMBL" id="PAY45439.1"/>
    </source>
</evidence>
<name>A0A089QG25_9LACO</name>
<reference evidence="31 32" key="11">
    <citation type="journal article" date="2020" name="Food Funct.">
        <title>Screening of Lactobacillus salivarius strains from the feces of Chinese populations and the evaluation of their effects against intestinal inflammation in mice.</title>
        <authorList>
            <person name="Zhai Q."/>
            <person name="Shen X."/>
            <person name="Cen S."/>
            <person name="Zhang C."/>
            <person name="Tian F."/>
            <person name="Zhao J."/>
            <person name="Zhang H."/>
            <person name="Xue Y."/>
            <person name="Chen W."/>
        </authorList>
    </citation>
    <scope>NUCLEOTIDE SEQUENCE [LARGE SCALE GENOMIC DNA]</scope>
    <source>
        <strain evidence="9 33">FYNDL5_1.scaf</strain>
        <strain evidence="11 32">FZJTZ28M4.scaf</strain>
        <strain evidence="10 31">FZJTZ9M6.scaf</strain>
    </source>
</reference>
<evidence type="ECO:0000313" key="3">
    <source>
        <dbReference type="EMBL" id="AOO73697.1"/>
    </source>
</evidence>
<feature type="coiled-coil region" evidence="1">
    <location>
        <begin position="4"/>
        <end position="58"/>
    </location>
</feature>
<gene>
    <name evidence="15" type="ORF">A8C52_09365</name>
    <name evidence="14" type="ORF">B5G36_00910</name>
    <name evidence="13" type="ORF">B6U37_05950</name>
    <name evidence="12" type="ORF">B6U60_05505</name>
    <name evidence="4" type="ORF">B7R82_03540</name>
    <name evidence="3" type="ORF">BHF65_05490</name>
    <name evidence="17" type="ORF">DB362_05320</name>
    <name evidence="16" type="ORF">DBP89_03155</name>
    <name evidence="11" type="ORF">FYL06_00705</name>
    <name evidence="10" type="ORF">FYL10_03430</name>
    <name evidence="9" type="ORF">FYL25_05110</name>
    <name evidence="8" type="ORF">GKC33_13920</name>
    <name evidence="7" type="ORF">GKC34_03720</name>
    <name evidence="5" type="ORF">K8V06_09050</name>
    <name evidence="2" type="ORF">LSJ_1105c</name>
    <name evidence="18" type="ORF">O2U02_03485</name>
    <name evidence="19" type="ORF">QFE45_06210</name>
    <name evidence="6" type="ORF">QYC35_03090</name>
</gene>
<evidence type="ECO:0000313" key="31">
    <source>
        <dbReference type="Proteomes" id="UP000470980"/>
    </source>
</evidence>
<reference evidence="4 24" key="5">
    <citation type="submission" date="2017-04" db="EMBL/GenBank/DDBJ databases">
        <title>Complete genome sequence of Lactobacillus salivarius ZLS006, a probiotic strain isolated from healthy piglet.</title>
        <authorList>
            <person name="Zhang D."/>
        </authorList>
    </citation>
    <scope>NUCLEOTIDE SEQUENCE [LARGE SCALE GENOMIC DNA]</scope>
    <source>
        <strain evidence="4 24">ZLS006</strain>
    </source>
</reference>
<evidence type="ECO:0000313" key="6">
    <source>
        <dbReference type="EMBL" id="MDN4833222.1"/>
    </source>
</evidence>
<reference evidence="14" key="7">
    <citation type="journal article" date="2018" name="BMC Genomics">
        <title>Whole genome sequencing and function prediction of 133 gut anaerobes isolated from chicken caecum in pure cultures.</title>
        <authorList>
            <person name="Medvecky M."/>
            <person name="Cejkova D."/>
            <person name="Polansky O."/>
            <person name="Karasova D."/>
            <person name="Kubasova T."/>
            <person name="Cizek A."/>
            <person name="Rychlik I."/>
        </authorList>
    </citation>
    <scope>NUCLEOTIDE SEQUENCE</scope>
    <source>
        <strain evidence="14">An84</strain>
    </source>
</reference>
<evidence type="ECO:0000313" key="12">
    <source>
        <dbReference type="EMBL" id="OQQ83506.1"/>
    </source>
</evidence>
<dbReference type="EMBL" id="CP020858">
    <property type="protein sequence ID" value="ARU19113.1"/>
    <property type="molecule type" value="Genomic_DNA"/>
</dbReference>
<dbReference type="Proteomes" id="UP000471300">
    <property type="component" value="Unassembled WGS sequence"/>
</dbReference>
<reference evidence="15 26" key="2">
    <citation type="submission" date="2016-05" db="EMBL/GenBank/DDBJ databases">
        <authorList>
            <person name="Lee J.-Y."/>
            <person name="Kim E.B."/>
            <person name="Choi Y.-J."/>
        </authorList>
    </citation>
    <scope>NUCLEOTIDE SEQUENCE [LARGE SCALE GENOMIC DNA]</scope>
    <source>
        <strain evidence="15 26">KLA006</strain>
    </source>
</reference>
<dbReference type="EMBL" id="CP017107">
    <property type="protein sequence ID" value="AOO73697.1"/>
    <property type="molecule type" value="Genomic_DNA"/>
</dbReference>
<reference evidence="3 21" key="3">
    <citation type="submission" date="2016-09" db="EMBL/GenBank/DDBJ databases">
        <title>Complete Genome Sequence of Lactobacillus salivarius Jin.</title>
        <authorList>
            <person name="Jin N."/>
            <person name="Li C."/>
            <person name="Wang M."/>
            <person name="Ren D."/>
            <person name="Di Y."/>
            <person name="Pan R."/>
            <person name="Du S."/>
            <person name="Lu H."/>
            <person name="Li X."/>
            <person name="Tian M."/>
        </authorList>
    </citation>
    <scope>NUCLEOTIDE SEQUENCE [LARGE SCALE GENOMIC DNA]</scope>
    <source>
        <strain evidence="3 21">CICC 23174</strain>
    </source>
</reference>
<dbReference type="EMBL" id="WKKX01001151">
    <property type="protein sequence ID" value="MSE09711.1"/>
    <property type="molecule type" value="Genomic_DNA"/>
</dbReference>
<dbReference type="EMBL" id="QFAS01000005">
    <property type="protein sequence ID" value="PWG53341.1"/>
    <property type="molecule type" value="Genomic_DNA"/>
</dbReference>
<dbReference type="RefSeq" id="WP_003700540.1">
    <property type="nucleotide sequence ID" value="NZ_CABMGV010000001.1"/>
</dbReference>
<dbReference type="Proteomes" id="UP000218139">
    <property type="component" value="Unassembled WGS sequence"/>
</dbReference>
<evidence type="ECO:0000313" key="24">
    <source>
        <dbReference type="Proteomes" id="UP000195378"/>
    </source>
</evidence>
<evidence type="ECO:0000313" key="21">
    <source>
        <dbReference type="Proteomes" id="UP000094723"/>
    </source>
</evidence>
<dbReference type="Proteomes" id="UP001174888">
    <property type="component" value="Unassembled WGS sequence"/>
</dbReference>
<evidence type="ECO:0000313" key="19">
    <source>
        <dbReference type="EMBL" id="WII27980.1"/>
    </source>
</evidence>
<dbReference type="EMBL" id="WKKZ01000093">
    <property type="protein sequence ID" value="MSE04955.1"/>
    <property type="molecule type" value="Genomic_DNA"/>
</dbReference>
<dbReference type="Proteomes" id="UP000471678">
    <property type="component" value="Unassembled WGS sequence"/>
</dbReference>
<evidence type="ECO:0000313" key="25">
    <source>
        <dbReference type="Proteomes" id="UP000196255"/>
    </source>
</evidence>
<dbReference type="EMBL" id="JAUIQT010000001">
    <property type="protein sequence ID" value="MDN4833222.1"/>
    <property type="molecule type" value="Genomic_DNA"/>
</dbReference>
<reference evidence="22 23" key="4">
    <citation type="submission" date="2017-03" db="EMBL/GenBank/DDBJ databases">
        <title>Phylogenomics and comparative genomics of Lactobacillus salivarius, a mammalian gut commensal.</title>
        <authorList>
            <person name="Harris H.M."/>
        </authorList>
    </citation>
    <scope>NUCLEOTIDE SEQUENCE [LARGE SCALE GENOMIC DNA]</scope>
    <source>
        <strain evidence="13 22">AH4231</strain>
        <strain evidence="12 23">LMG 14477</strain>
    </source>
</reference>
<dbReference type="Proteomes" id="UP001231316">
    <property type="component" value="Chromosome"/>
</dbReference>
<evidence type="ECO:0000313" key="16">
    <source>
        <dbReference type="EMBL" id="PTR97444.1"/>
    </source>
</evidence>
<evidence type="ECO:0000313" key="22">
    <source>
        <dbReference type="Proteomes" id="UP000192353"/>
    </source>
</evidence>
<evidence type="ECO:0000313" key="32">
    <source>
        <dbReference type="Proteomes" id="UP000471300"/>
    </source>
</evidence>
<evidence type="ECO:0000313" key="26">
    <source>
        <dbReference type="Proteomes" id="UP000218139"/>
    </source>
</evidence>
<protein>
    <submittedName>
        <fullName evidence="2">Uncharacterized protein</fullName>
    </submittedName>
</protein>
<evidence type="ECO:0000313" key="9">
    <source>
        <dbReference type="EMBL" id="MYY64807.1"/>
    </source>
</evidence>
<dbReference type="EMBL" id="NFHF01000002">
    <property type="protein sequence ID" value="OUN19436.1"/>
    <property type="molecule type" value="Genomic_DNA"/>
</dbReference>
<dbReference type="KEGG" id="lsj:LSJ_1105c"/>
<organism evidence="2 20">
    <name type="scientific">Ligilactobacillus salivarius</name>
    <dbReference type="NCBI Taxonomy" id="1624"/>
    <lineage>
        <taxon>Bacteria</taxon>
        <taxon>Bacillati</taxon>
        <taxon>Bacillota</taxon>
        <taxon>Bacilli</taxon>
        <taxon>Lactobacillales</taxon>
        <taxon>Lactobacillaceae</taxon>
        <taxon>Ligilactobacillus</taxon>
    </lineage>
</organism>
<reference evidence="5" key="13">
    <citation type="submission" date="2021-09" db="EMBL/GenBank/DDBJ databases">
        <authorList>
            <person name="Gilroy R."/>
        </authorList>
    </citation>
    <scope>NUCLEOTIDE SEQUENCE</scope>
    <source>
        <strain evidence="5">CHK189-29639</strain>
    </source>
</reference>
<evidence type="ECO:0000313" key="27">
    <source>
        <dbReference type="Proteomes" id="UP000244552"/>
    </source>
</evidence>
<evidence type="ECO:0000313" key="5">
    <source>
        <dbReference type="EMBL" id="HJG16263.1"/>
    </source>
</evidence>
<evidence type="ECO:0000313" key="33">
    <source>
        <dbReference type="Proteomes" id="UP000471678"/>
    </source>
</evidence>
<evidence type="ECO:0000313" key="34">
    <source>
        <dbReference type="Proteomes" id="UP001224533"/>
    </source>
</evidence>
<dbReference type="Proteomes" id="UP000094723">
    <property type="component" value="Chromosome"/>
</dbReference>
<evidence type="ECO:0000313" key="11">
    <source>
        <dbReference type="EMBL" id="MYZ65495.1"/>
    </source>
</evidence>
<evidence type="ECO:0000313" key="18">
    <source>
        <dbReference type="EMBL" id="WHS18294.1"/>
    </source>
</evidence>
<evidence type="ECO:0000313" key="8">
    <source>
        <dbReference type="EMBL" id="MSE09711.1"/>
    </source>
</evidence>
<dbReference type="EMBL" id="DYVK01000089">
    <property type="protein sequence ID" value="HJG16263.1"/>
    <property type="molecule type" value="Genomic_DNA"/>
</dbReference>
<reference evidence="6" key="16">
    <citation type="submission" date="2023-07" db="EMBL/GenBank/DDBJ databases">
        <title>Complete genome sequence of Ligilactobacillus salivarius SRCM217594 isolated from Gallus gallus domesticus feces.</title>
        <authorList>
            <person name="Yang H.-G."/>
            <person name="Ryu M.-S."/>
            <person name="Ha G.-S."/>
            <person name="Yang H.-J."/>
            <person name="Jeong D.-Y."/>
        </authorList>
    </citation>
    <scope>NUCLEOTIDE SEQUENCE</scope>
    <source>
        <strain evidence="6">SRCM217594</strain>
    </source>
</reference>
<dbReference type="EMBL" id="NBEB01000052">
    <property type="protein sequence ID" value="OQQ83506.1"/>
    <property type="molecule type" value="Genomic_DNA"/>
</dbReference>
<evidence type="ECO:0000313" key="4">
    <source>
        <dbReference type="EMBL" id="ARU19113.1"/>
    </source>
</evidence>
<dbReference type="Proteomes" id="UP000437575">
    <property type="component" value="Unassembled WGS sequence"/>
</dbReference>
<evidence type="ECO:0000256" key="1">
    <source>
        <dbReference type="SAM" id="Coils"/>
    </source>
</evidence>
<dbReference type="Proteomes" id="UP000192638">
    <property type="component" value="Unassembled WGS sequence"/>
</dbReference>
<dbReference type="AlphaFoldDB" id="A0A089QG25"/>